<dbReference type="AlphaFoldDB" id="A0A327Z0L2"/>
<protein>
    <recommendedName>
        <fullName evidence="3">Alpha/beta hydrolase family protein</fullName>
    </recommendedName>
</protein>
<evidence type="ECO:0000313" key="2">
    <source>
        <dbReference type="Proteomes" id="UP000249341"/>
    </source>
</evidence>
<gene>
    <name evidence="1" type="ORF">B0I29_1338</name>
</gene>
<proteinExistence type="predicted"/>
<reference evidence="1 2" key="1">
    <citation type="submission" date="2018-06" db="EMBL/GenBank/DDBJ databases">
        <title>Genomic Encyclopedia of Type Strains, Phase III (KMG-III): the genomes of soil and plant-associated and newly described type strains.</title>
        <authorList>
            <person name="Whitman W."/>
        </authorList>
    </citation>
    <scope>NUCLEOTIDE SEQUENCE [LARGE SCALE GENOMIC DNA]</scope>
    <source>
        <strain evidence="1 2">CGMCC 4.7090</strain>
    </source>
</reference>
<dbReference type="EMBL" id="QLMJ01000033">
    <property type="protein sequence ID" value="RAK25469.1"/>
    <property type="molecule type" value="Genomic_DNA"/>
</dbReference>
<dbReference type="SUPFAM" id="SSF53474">
    <property type="entry name" value="alpha/beta-Hydrolases"/>
    <property type="match status" value="1"/>
</dbReference>
<evidence type="ECO:0008006" key="3">
    <source>
        <dbReference type="Google" id="ProtNLM"/>
    </source>
</evidence>
<accession>A0A327Z0L2</accession>
<keyword evidence="2" id="KW-1185">Reference proteome</keyword>
<dbReference type="Gene3D" id="3.40.50.1820">
    <property type="entry name" value="alpha/beta hydrolase"/>
    <property type="match status" value="1"/>
</dbReference>
<dbReference type="InterPro" id="IPR029058">
    <property type="entry name" value="AB_hydrolase_fold"/>
</dbReference>
<evidence type="ECO:0000313" key="1">
    <source>
        <dbReference type="EMBL" id="RAK25469.1"/>
    </source>
</evidence>
<dbReference type="RefSeq" id="WP_111655122.1">
    <property type="nucleotide sequence ID" value="NZ_JACHWI010000001.1"/>
</dbReference>
<dbReference type="OrthoDB" id="3483116at2"/>
<name>A0A327Z0L2_9ACTN</name>
<comment type="caution">
    <text evidence="1">The sequence shown here is derived from an EMBL/GenBank/DDBJ whole genome shotgun (WGS) entry which is preliminary data.</text>
</comment>
<dbReference type="Proteomes" id="UP000249341">
    <property type="component" value="Unassembled WGS sequence"/>
</dbReference>
<organism evidence="1 2">
    <name type="scientific">Actinoplanes lutulentus</name>
    <dbReference type="NCBI Taxonomy" id="1287878"/>
    <lineage>
        <taxon>Bacteria</taxon>
        <taxon>Bacillati</taxon>
        <taxon>Actinomycetota</taxon>
        <taxon>Actinomycetes</taxon>
        <taxon>Micromonosporales</taxon>
        <taxon>Micromonosporaceae</taxon>
        <taxon>Actinoplanes</taxon>
    </lineage>
</organism>
<sequence length="306" mass="33504">MARIVFVHGIAQQQRSAIELENEWLLSLAGGIGIAGYPHLADRLWPVQPADRWARMAFYGNLFRTSDQQGDTSEIADSQREIANEIAFDWLINALDSNRARDAGTARQELDALNLDRADPQGLPGTTARALAALDRIPWFGNAGFRLAGSHALLGQAVRYLSEPAIRDTAIAAVHQHLDEDTRVVLAHSLGSVVAYEALHARPQPLPLLITIGSPLGLPSVIRRLQQPPAYPTGVQRWINLADRDDIIAARPHLTAIFDKQRPPGATFESTYTVDNGAEPHRATFYLTNRTIGHAIATALTTDDNP</sequence>